<feature type="region of interest" description="Disordered" evidence="1">
    <location>
        <begin position="338"/>
        <end position="400"/>
    </location>
</feature>
<dbReference type="InterPro" id="IPR014284">
    <property type="entry name" value="RNA_pol_sigma-70_dom"/>
</dbReference>
<evidence type="ECO:0000259" key="2">
    <source>
        <dbReference type="Pfam" id="PF04542"/>
    </source>
</evidence>
<dbReference type="PANTHER" id="PTHR34154:SF3">
    <property type="entry name" value="ALKALI-SENSITIVE LINKAGE PROTEIN 1"/>
    <property type="match status" value="1"/>
</dbReference>
<dbReference type="AlphaFoldDB" id="A0A7W9GQ62"/>
<keyword evidence="5" id="KW-1185">Reference proteome</keyword>
<dbReference type="Gene3D" id="3.20.20.80">
    <property type="entry name" value="Glycosidases"/>
    <property type="match status" value="1"/>
</dbReference>
<proteinExistence type="predicted"/>
<dbReference type="Pfam" id="PF04542">
    <property type="entry name" value="Sigma70_r2"/>
    <property type="match status" value="1"/>
</dbReference>
<dbReference type="InterPro" id="IPR017853">
    <property type="entry name" value="GH"/>
</dbReference>
<protein>
    <submittedName>
        <fullName evidence="4">RNA polymerase sigma factor (Sigma-70 family)</fullName>
    </submittedName>
</protein>
<reference evidence="4 5" key="1">
    <citation type="submission" date="2020-08" db="EMBL/GenBank/DDBJ databases">
        <title>Sequencing the genomes of 1000 actinobacteria strains.</title>
        <authorList>
            <person name="Klenk H.-P."/>
        </authorList>
    </citation>
    <scope>NUCLEOTIDE SEQUENCE [LARGE SCALE GENOMIC DNA]</scope>
    <source>
        <strain evidence="4 5">DSM 102122</strain>
    </source>
</reference>
<dbReference type="Gene3D" id="1.10.1740.10">
    <property type="match status" value="1"/>
</dbReference>
<dbReference type="SUPFAM" id="SSF88946">
    <property type="entry name" value="Sigma2 domain of RNA polymerase sigma factors"/>
    <property type="match status" value="1"/>
</dbReference>
<dbReference type="EMBL" id="JACHMM010000001">
    <property type="protein sequence ID" value="MBB5787794.1"/>
    <property type="molecule type" value="Genomic_DNA"/>
</dbReference>
<evidence type="ECO:0000256" key="1">
    <source>
        <dbReference type="SAM" id="MobiDB-lite"/>
    </source>
</evidence>
<dbReference type="InterPro" id="IPR013325">
    <property type="entry name" value="RNA_pol_sigma_r2"/>
</dbReference>
<dbReference type="NCBIfam" id="TIGR02937">
    <property type="entry name" value="sigma70-ECF"/>
    <property type="match status" value="1"/>
</dbReference>
<dbReference type="InterPro" id="IPR024655">
    <property type="entry name" value="Asl1_glyco_hydro_catalytic"/>
</dbReference>
<dbReference type="GO" id="GO:0006352">
    <property type="term" value="P:DNA-templated transcription initiation"/>
    <property type="evidence" value="ECO:0007669"/>
    <property type="project" value="InterPro"/>
</dbReference>
<evidence type="ECO:0000313" key="5">
    <source>
        <dbReference type="Proteomes" id="UP000542813"/>
    </source>
</evidence>
<dbReference type="GO" id="GO:0003700">
    <property type="term" value="F:DNA-binding transcription factor activity"/>
    <property type="evidence" value="ECO:0007669"/>
    <property type="project" value="InterPro"/>
</dbReference>
<comment type="caution">
    <text evidence="4">The sequence shown here is derived from an EMBL/GenBank/DDBJ whole genome shotgun (WGS) entry which is preliminary data.</text>
</comment>
<dbReference type="RefSeq" id="WP_221440857.1">
    <property type="nucleotide sequence ID" value="NZ_JACHMM010000001.1"/>
</dbReference>
<feature type="compositionally biased region" description="Pro residues" evidence="1">
    <location>
        <begin position="353"/>
        <end position="363"/>
    </location>
</feature>
<evidence type="ECO:0000259" key="3">
    <source>
        <dbReference type="Pfam" id="PF11790"/>
    </source>
</evidence>
<feature type="compositionally biased region" description="Pro residues" evidence="1">
    <location>
        <begin position="387"/>
        <end position="398"/>
    </location>
</feature>
<feature type="compositionally biased region" description="Low complexity" evidence="1">
    <location>
        <begin position="364"/>
        <end position="386"/>
    </location>
</feature>
<accession>A0A7W9GQ62</accession>
<feature type="domain" description="RNA polymerase sigma-70 region 2" evidence="2">
    <location>
        <begin position="27"/>
        <end position="91"/>
    </location>
</feature>
<dbReference type="GO" id="GO:0071966">
    <property type="term" value="P:fungal-type cell wall polysaccharide metabolic process"/>
    <property type="evidence" value="ECO:0007669"/>
    <property type="project" value="TreeGrafter"/>
</dbReference>
<sequence length="645" mass="67995">MPHPMDPPGEETVVAARDGDPAACDRLIAGYLPLIYNIVGRALDGHADVDDVVQETMLRAVRGLPTLRDPGRFRSWLVAIAIRQVRERHRSGATAATGAVPVDQLPEPDPGADFADLAIARLELSGQRRDVAEASRWLDADDRELLSLWWLEAAGELTRDEVVDAVGGERAHVAVRIQRTKAQLEAARVVVRALRGRPPCPDLLLLTAGWDGRPSPLWRKRLARHTRECGFCSAGWAGLVPADQLLVGLGLVPLPVALLGHVLGPVADGVSIPLAAGPAAAGGAGKAAAGVTVVRGAYRAARASSLWSSKPLVAAATAVALTGGGAAVVLWPDPPATASSSVVAAPSTTPAASPLPPASPSPTPTATSTPTVTPTPSPTATLTPSPTKEPPPEPPAPAPVVRTDKKGVSTWEWPHVGAALEDVGASWFYNWSASDAAMPAPGGVEFVPMIWGEASVTDDTLETARREGDVLLGFNEPDLGEQANLSVERALELWPRLESTGLRLGSPAVAWGADTPGEWLDQFMTGAEERGLRVDFITLHWYGSDFGPDAVGHLRSYIEATHDRYGLPIWVTEYGLIDFSGSPKYPGDDQLVAFVEGSTAMMESLPYVERYAWFGLPAEEDGIGLYADGSTPTAAGSAYRAAGED</sequence>
<dbReference type="PANTHER" id="PTHR34154">
    <property type="entry name" value="ALKALI-SENSITIVE LINKAGE PROTEIN 1"/>
    <property type="match status" value="1"/>
</dbReference>
<gene>
    <name evidence="4" type="ORF">HD601_002369</name>
</gene>
<feature type="compositionally biased region" description="Low complexity" evidence="1">
    <location>
        <begin position="338"/>
        <end position="352"/>
    </location>
</feature>
<dbReference type="Proteomes" id="UP000542813">
    <property type="component" value="Unassembled WGS sequence"/>
</dbReference>
<name>A0A7W9GQ62_9ACTN</name>
<organism evidence="4 5">
    <name type="scientific">Jiangella mangrovi</name>
    <dbReference type="NCBI Taxonomy" id="1524084"/>
    <lineage>
        <taxon>Bacteria</taxon>
        <taxon>Bacillati</taxon>
        <taxon>Actinomycetota</taxon>
        <taxon>Actinomycetes</taxon>
        <taxon>Jiangellales</taxon>
        <taxon>Jiangellaceae</taxon>
        <taxon>Jiangella</taxon>
    </lineage>
</organism>
<dbReference type="Pfam" id="PF11790">
    <property type="entry name" value="Glyco_hydro_cc"/>
    <property type="match status" value="1"/>
</dbReference>
<evidence type="ECO:0000313" key="4">
    <source>
        <dbReference type="EMBL" id="MBB5787794.1"/>
    </source>
</evidence>
<dbReference type="InterPro" id="IPR007627">
    <property type="entry name" value="RNA_pol_sigma70_r2"/>
</dbReference>
<dbReference type="SUPFAM" id="SSF51445">
    <property type="entry name" value="(Trans)glycosidases"/>
    <property type="match status" value="1"/>
</dbReference>
<feature type="domain" description="Asl1-like glycosyl hydrolase catalytic" evidence="3">
    <location>
        <begin position="424"/>
        <end position="639"/>
    </location>
</feature>
<dbReference type="InterPro" id="IPR053183">
    <property type="entry name" value="ASL1"/>
</dbReference>